<organism evidence="2 3">
    <name type="scientific">Mycena sanguinolenta</name>
    <dbReference type="NCBI Taxonomy" id="230812"/>
    <lineage>
        <taxon>Eukaryota</taxon>
        <taxon>Fungi</taxon>
        <taxon>Dikarya</taxon>
        <taxon>Basidiomycota</taxon>
        <taxon>Agaricomycotina</taxon>
        <taxon>Agaricomycetes</taxon>
        <taxon>Agaricomycetidae</taxon>
        <taxon>Agaricales</taxon>
        <taxon>Marasmiineae</taxon>
        <taxon>Mycenaceae</taxon>
        <taxon>Mycena</taxon>
    </lineage>
</organism>
<evidence type="ECO:0000313" key="2">
    <source>
        <dbReference type="EMBL" id="KAF7353422.1"/>
    </source>
</evidence>
<reference evidence="2" key="1">
    <citation type="submission" date="2020-05" db="EMBL/GenBank/DDBJ databases">
        <title>Mycena genomes resolve the evolution of fungal bioluminescence.</title>
        <authorList>
            <person name="Tsai I.J."/>
        </authorList>
    </citation>
    <scope>NUCLEOTIDE SEQUENCE</scope>
    <source>
        <strain evidence="2">160909Yilan</strain>
    </source>
</reference>
<evidence type="ECO:0000256" key="1">
    <source>
        <dbReference type="SAM" id="Phobius"/>
    </source>
</evidence>
<feature type="transmembrane region" description="Helical" evidence="1">
    <location>
        <begin position="254"/>
        <end position="273"/>
    </location>
</feature>
<feature type="transmembrane region" description="Helical" evidence="1">
    <location>
        <begin position="94"/>
        <end position="115"/>
    </location>
</feature>
<name>A0A8H6Y7S2_9AGAR</name>
<evidence type="ECO:0000313" key="3">
    <source>
        <dbReference type="Proteomes" id="UP000623467"/>
    </source>
</evidence>
<dbReference type="Proteomes" id="UP000623467">
    <property type="component" value="Unassembled WGS sequence"/>
</dbReference>
<dbReference type="AlphaFoldDB" id="A0A8H6Y7S2"/>
<keyword evidence="1" id="KW-0812">Transmembrane</keyword>
<protein>
    <submittedName>
        <fullName evidence="2">Uncharacterized protein</fullName>
    </submittedName>
</protein>
<feature type="transmembrane region" description="Helical" evidence="1">
    <location>
        <begin position="64"/>
        <end position="87"/>
    </location>
</feature>
<keyword evidence="3" id="KW-1185">Reference proteome</keyword>
<feature type="transmembrane region" description="Helical" evidence="1">
    <location>
        <begin position="229"/>
        <end position="248"/>
    </location>
</feature>
<proteinExistence type="predicted"/>
<accession>A0A8H6Y7S2</accession>
<feature type="transmembrane region" description="Helical" evidence="1">
    <location>
        <begin position="127"/>
        <end position="150"/>
    </location>
</feature>
<comment type="caution">
    <text evidence="2">The sequence shown here is derived from an EMBL/GenBank/DDBJ whole genome shotgun (WGS) entry which is preliminary data.</text>
</comment>
<dbReference type="OrthoDB" id="3230658at2759"/>
<dbReference type="EMBL" id="JACAZH010000012">
    <property type="protein sequence ID" value="KAF7353422.1"/>
    <property type="molecule type" value="Genomic_DNA"/>
</dbReference>
<keyword evidence="1" id="KW-0472">Membrane</keyword>
<sequence>MANATELPNPFTPLAFLPPALAGQLEVTRYVYAATFGAYVWDIAVNLGNDYVLLFKHRIGFPTIVYFLSRACTLAFILTRLVFAAFAPVQNCDALQLGFGICLILTQTTTAMLFFVRVTAVWYPSKVAYGVFSVLWLAVLGAGITLPLGIRGAHIGFTMQCIDTAVPAYTQVGLIMPLINDTAIFFAINYRILVHTVVADSFVARLRAFFGGRGLSALSRALLQSGQHFYLVVVFTHVAQIAVVRQTYPRPAYHVMLAVPGFSLINAMACLVFRRIKFGLISSDGRSKSQIMAVVGLTEFHATPNQMSLPLHFRQATDFGTNTTFPLDMRAATEIDSFEDNFAARPERSKTT</sequence>
<gene>
    <name evidence="2" type="ORF">MSAN_01531400</name>
</gene>
<keyword evidence="1" id="KW-1133">Transmembrane helix</keyword>